<accession>F8CAN8</accession>
<dbReference type="InterPro" id="IPR017895">
    <property type="entry name" value="HTH_IS408/IS1162_type"/>
</dbReference>
<proteinExistence type="predicted"/>
<protein>
    <submittedName>
        <fullName evidence="3">IS21 family transposase</fullName>
    </submittedName>
</protein>
<gene>
    <name evidence="3" type="ordered locus">LILAB_25985</name>
</gene>
<dbReference type="STRING" id="483219.LILAB_25985"/>
<dbReference type="Proteomes" id="UP000000488">
    <property type="component" value="Chromosome"/>
</dbReference>
<evidence type="ECO:0000313" key="4">
    <source>
        <dbReference type="Proteomes" id="UP000000488"/>
    </source>
</evidence>
<feature type="compositionally biased region" description="Low complexity" evidence="1">
    <location>
        <begin position="219"/>
        <end position="229"/>
    </location>
</feature>
<dbReference type="eggNOG" id="COG4584">
    <property type="taxonomic scope" value="Bacteria"/>
</dbReference>
<evidence type="ECO:0000256" key="1">
    <source>
        <dbReference type="SAM" id="MobiDB-lite"/>
    </source>
</evidence>
<organism evidence="3 4">
    <name type="scientific">Myxococcus fulvus (strain ATCC BAA-855 / HW-1)</name>
    <dbReference type="NCBI Taxonomy" id="483219"/>
    <lineage>
        <taxon>Bacteria</taxon>
        <taxon>Pseudomonadati</taxon>
        <taxon>Myxococcota</taxon>
        <taxon>Myxococcia</taxon>
        <taxon>Myxococcales</taxon>
        <taxon>Cystobacterineae</taxon>
        <taxon>Myxococcaceae</taxon>
        <taxon>Myxococcus</taxon>
    </lineage>
</organism>
<feature type="domain" description="HTH IS408-type" evidence="2">
    <location>
        <begin position="11"/>
        <end position="92"/>
    </location>
</feature>
<sequence length="246" mass="26321">MAAQRLSMRKLRELFRLRFEAKLTTRAIAASLGIGNGTVCDYLGRARVAKLTWPLPPELDDDAALTALLFPEDAKALTERPEPDWAHVHAELKKKGVTKLLLWQECLEAVPGGYQYSRAVIAERGILVIDAVIAERGILVIDAVIAERGILVIDAVIAERGILVIDAVIAERGILVIDAVIAERGILVIDAVIAERGNRVIGRRGSRVESMQDGPAPAPVAGRGARPVGSGESPGRSALPGLALRA</sequence>
<feature type="region of interest" description="Disordered" evidence="1">
    <location>
        <begin position="204"/>
        <end position="246"/>
    </location>
</feature>
<dbReference type="Gene3D" id="1.10.10.10">
    <property type="entry name" value="Winged helix-like DNA-binding domain superfamily/Winged helix DNA-binding domain"/>
    <property type="match status" value="1"/>
</dbReference>
<reference evidence="3 4" key="1">
    <citation type="journal article" date="2011" name="J. Bacteriol.">
        <title>Genome sequence of the halotolerant marine bacterium Myxococcus fulvus HW-1.</title>
        <authorList>
            <person name="Li Z.F."/>
            <person name="Li X."/>
            <person name="Liu H."/>
            <person name="Liu X."/>
            <person name="Han K."/>
            <person name="Wu Z.H."/>
            <person name="Hu W."/>
            <person name="Li F.F."/>
            <person name="Li Y.Z."/>
        </authorList>
    </citation>
    <scope>NUCLEOTIDE SEQUENCE [LARGE SCALE GENOMIC DNA]</scope>
    <source>
        <strain evidence="4">ATCC BAA-855 / HW-1</strain>
    </source>
</reference>
<dbReference type="EMBL" id="CP002830">
    <property type="protein sequence ID" value="AEI67090.1"/>
    <property type="molecule type" value="Genomic_DNA"/>
</dbReference>
<dbReference type="HOGENOM" id="CLU_1128118_0_0_7"/>
<name>F8CAN8_MYXFH</name>
<evidence type="ECO:0000313" key="3">
    <source>
        <dbReference type="EMBL" id="AEI67090.1"/>
    </source>
</evidence>
<dbReference type="InterPro" id="IPR036388">
    <property type="entry name" value="WH-like_DNA-bd_sf"/>
</dbReference>
<dbReference type="PROSITE" id="PS50532">
    <property type="entry name" value="HTH_IS408"/>
    <property type="match status" value="1"/>
</dbReference>
<evidence type="ECO:0000259" key="2">
    <source>
        <dbReference type="PROSITE" id="PS50532"/>
    </source>
</evidence>
<dbReference type="KEGG" id="mfu:LILAB_25985"/>
<dbReference type="AlphaFoldDB" id="F8CAN8"/>